<dbReference type="EMBL" id="CP001968">
    <property type="protein sequence ID" value="ADD68927.1"/>
    <property type="molecule type" value="Genomic_DNA"/>
</dbReference>
<dbReference type="PaxDb" id="522772-Dacet_2165"/>
<protein>
    <submittedName>
        <fullName evidence="1">Uncharacterized protein</fullName>
    </submittedName>
</protein>
<name>D4H2D6_DENA2</name>
<dbReference type="AlphaFoldDB" id="D4H2D6"/>
<gene>
    <name evidence="1" type="ordered locus">Dacet_2165</name>
</gene>
<organism evidence="1 2">
    <name type="scientific">Denitrovibrio acetiphilus (strain DSM 12809 / NBRC 114555 / N2460)</name>
    <dbReference type="NCBI Taxonomy" id="522772"/>
    <lineage>
        <taxon>Bacteria</taxon>
        <taxon>Pseudomonadati</taxon>
        <taxon>Deferribacterota</taxon>
        <taxon>Deferribacteres</taxon>
        <taxon>Deferribacterales</taxon>
        <taxon>Geovibrionaceae</taxon>
        <taxon>Denitrovibrio</taxon>
    </lineage>
</organism>
<evidence type="ECO:0000313" key="2">
    <source>
        <dbReference type="Proteomes" id="UP000002012"/>
    </source>
</evidence>
<dbReference type="eggNOG" id="ENOG5032PQ3">
    <property type="taxonomic scope" value="Bacteria"/>
</dbReference>
<reference evidence="1 2" key="1">
    <citation type="journal article" date="2010" name="Stand. Genomic Sci.">
        <title>Complete genome sequence of Denitrovibrio acetiphilus type strain (N2460).</title>
        <authorList>
            <person name="Kiss H."/>
            <person name="Lang E."/>
            <person name="Lapidus A."/>
            <person name="Copeland A."/>
            <person name="Nolan M."/>
            <person name="Glavina Del Rio T."/>
            <person name="Chen F."/>
            <person name="Lucas S."/>
            <person name="Tice H."/>
            <person name="Cheng J.F."/>
            <person name="Han C."/>
            <person name="Goodwin L."/>
            <person name="Pitluck S."/>
            <person name="Liolios K."/>
            <person name="Pati A."/>
            <person name="Ivanova N."/>
            <person name="Mavromatis K."/>
            <person name="Chen A."/>
            <person name="Palaniappan K."/>
            <person name="Land M."/>
            <person name="Hauser L."/>
            <person name="Chang Y.J."/>
            <person name="Jeffries C.D."/>
            <person name="Detter J.C."/>
            <person name="Brettin T."/>
            <person name="Spring S."/>
            <person name="Rohde M."/>
            <person name="Goker M."/>
            <person name="Woyke T."/>
            <person name="Bristow J."/>
            <person name="Eisen J.A."/>
            <person name="Markowitz V."/>
            <person name="Hugenholtz P."/>
            <person name="Kyrpides N.C."/>
            <person name="Klenk H.P."/>
        </authorList>
    </citation>
    <scope>NUCLEOTIDE SEQUENCE [LARGE SCALE GENOMIC DNA]</scope>
    <source>
        <strain evidence="2">DSM 12809 / NBRC 114555 / N2460</strain>
    </source>
</reference>
<dbReference type="HOGENOM" id="CLU_1324613_0_0_0"/>
<dbReference type="Proteomes" id="UP000002012">
    <property type="component" value="Chromosome"/>
</dbReference>
<proteinExistence type="predicted"/>
<dbReference type="KEGG" id="dap:Dacet_2165"/>
<keyword evidence="2" id="KW-1185">Reference proteome</keyword>
<evidence type="ECO:0000313" key="1">
    <source>
        <dbReference type="EMBL" id="ADD68927.1"/>
    </source>
</evidence>
<sequence length="207" mass="23895">MHYYFNNITIFTGAGMSVSTEIKCFPGVISSIREVRNLTELIEYILPYSIAKIYLTANRRWSFLEKNRRNKALALLINRIIRRFAFNIWDVRAAGGGFIEDFHTMPIIGIINILATEYAKQENMITESAGLNLATFKLCGNGYISADLKSSIDKLYMLKMLKEHNSRQPKPEIRTKPYLYEEAVNSLYELEESLIRSHNKISRVQNT</sequence>
<accession>D4H2D6</accession>
<dbReference type="InParanoid" id="D4H2D6"/>